<feature type="transmembrane region" description="Helical" evidence="1">
    <location>
        <begin position="185"/>
        <end position="203"/>
    </location>
</feature>
<keyword evidence="1" id="KW-0812">Transmembrane</keyword>
<protein>
    <recommendedName>
        <fullName evidence="6">Beta-carotene 15,15'-monooxygenase</fullName>
    </recommendedName>
</protein>
<keyword evidence="5" id="KW-1185">Reference proteome</keyword>
<dbReference type="RefSeq" id="WP_264846816.1">
    <property type="nucleotide sequence ID" value="NZ_BPMA01000031.1"/>
</dbReference>
<feature type="transmembrane region" description="Helical" evidence="1">
    <location>
        <begin position="215"/>
        <end position="235"/>
    </location>
</feature>
<feature type="transmembrane region" description="Helical" evidence="1">
    <location>
        <begin position="70"/>
        <end position="92"/>
    </location>
</feature>
<sequence>MNKLIEIALIIGAFLMYLFLRIENFGIWWWILENTGDFAPIFDELIRGLPLFLVVLLLRDEKQFLRNIFNWKSLLTALIIAFLYALPLVYFVCQYIDLQLFEHLKYPKIERIVVGFLINVYYFAFFYRLLVQKTKLGYLSATLLLCAISMCMHSLLLNDPWYGYHWVLDIFLFSYLYAEWKNNLWLVFCIDFLIKGIFTYFFLDKDMCLPYYEHITLVLYLYFSLIIATILYKYIRKIPFVINRKTIFWKNNENISHN</sequence>
<accession>A0AAV5ARA1</accession>
<feature type="transmembrane region" description="Helical" evidence="1">
    <location>
        <begin position="7"/>
        <end position="32"/>
    </location>
</feature>
<dbReference type="Proteomes" id="UP001207736">
    <property type="component" value="Unassembled WGS sequence"/>
</dbReference>
<evidence type="ECO:0000313" key="4">
    <source>
        <dbReference type="Proteomes" id="UP001207736"/>
    </source>
</evidence>
<keyword evidence="1" id="KW-1133">Transmembrane helix</keyword>
<dbReference type="EMBL" id="BQKA01000013">
    <property type="protein sequence ID" value="GJM49811.1"/>
    <property type="molecule type" value="Genomic_DNA"/>
</dbReference>
<feature type="transmembrane region" description="Helical" evidence="1">
    <location>
        <begin position="38"/>
        <end position="58"/>
    </location>
</feature>
<evidence type="ECO:0000256" key="1">
    <source>
        <dbReference type="SAM" id="Phobius"/>
    </source>
</evidence>
<evidence type="ECO:0000313" key="2">
    <source>
        <dbReference type="EMBL" id="GJM49811.1"/>
    </source>
</evidence>
<dbReference type="EMBL" id="BQKB01000023">
    <property type="protein sequence ID" value="GJM52976.1"/>
    <property type="molecule type" value="Genomic_DNA"/>
</dbReference>
<organism evidence="2 4">
    <name type="scientific">Capnocytophaga catalasegens</name>
    <dbReference type="NCBI Taxonomy" id="1004260"/>
    <lineage>
        <taxon>Bacteria</taxon>
        <taxon>Pseudomonadati</taxon>
        <taxon>Bacteroidota</taxon>
        <taxon>Flavobacteriia</taxon>
        <taxon>Flavobacteriales</taxon>
        <taxon>Flavobacteriaceae</taxon>
        <taxon>Capnocytophaga</taxon>
    </lineage>
</organism>
<gene>
    <name evidence="2" type="ORF">RCZ15_07860</name>
    <name evidence="3" type="ORF">RCZ16_12930</name>
</gene>
<evidence type="ECO:0000313" key="3">
    <source>
        <dbReference type="EMBL" id="GJM52976.1"/>
    </source>
</evidence>
<comment type="caution">
    <text evidence="2">The sequence shown here is derived from an EMBL/GenBank/DDBJ whole genome shotgun (WGS) entry which is preliminary data.</text>
</comment>
<proteinExistence type="predicted"/>
<dbReference type="Proteomes" id="UP001208692">
    <property type="component" value="Unassembled WGS sequence"/>
</dbReference>
<feature type="transmembrane region" description="Helical" evidence="1">
    <location>
        <begin position="137"/>
        <end position="155"/>
    </location>
</feature>
<dbReference type="AlphaFoldDB" id="A0AAV5ARA1"/>
<name>A0AAV5ARA1_9FLAO</name>
<keyword evidence="1" id="KW-0472">Membrane</keyword>
<evidence type="ECO:0000313" key="5">
    <source>
        <dbReference type="Proteomes" id="UP001208692"/>
    </source>
</evidence>
<evidence type="ECO:0008006" key="6">
    <source>
        <dbReference type="Google" id="ProtNLM"/>
    </source>
</evidence>
<reference evidence="2 5" key="1">
    <citation type="submission" date="2021-11" db="EMBL/GenBank/DDBJ databases">
        <title>Draft genome sequence of Capnocytophaga sp. strain KC07075 isolated from cat oral cavity.</title>
        <authorList>
            <person name="Suzuki M."/>
            <person name="Imaoka K."/>
            <person name="Kimura M."/>
            <person name="Morikawa S."/>
            <person name="Maeda K."/>
        </authorList>
    </citation>
    <scope>NUCLEOTIDE SEQUENCE</scope>
    <source>
        <strain evidence="2">KC07075</strain>
        <strain evidence="3 5">KC07079</strain>
    </source>
</reference>
<feature type="transmembrane region" description="Helical" evidence="1">
    <location>
        <begin position="161"/>
        <end position="178"/>
    </location>
</feature>
<feature type="transmembrane region" description="Helical" evidence="1">
    <location>
        <begin position="112"/>
        <end position="130"/>
    </location>
</feature>